<organism evidence="1 2">
    <name type="scientific">Bradyrhizobium diazoefficiens</name>
    <dbReference type="NCBI Taxonomy" id="1355477"/>
    <lineage>
        <taxon>Bacteria</taxon>
        <taxon>Pseudomonadati</taxon>
        <taxon>Pseudomonadota</taxon>
        <taxon>Alphaproteobacteria</taxon>
        <taxon>Hyphomicrobiales</taxon>
        <taxon>Nitrobacteraceae</taxon>
        <taxon>Bradyrhizobium</taxon>
    </lineage>
</organism>
<reference evidence="1 2" key="1">
    <citation type="submission" date="2014-11" db="EMBL/GenBank/DDBJ databases">
        <title>Symbiosis island explosion on the genome of extra-slow-growing strains of soybean bradyrhizobia with massive insertion sequences.</title>
        <authorList>
            <person name="Iida T."/>
            <person name="Minamisawa K."/>
        </authorList>
    </citation>
    <scope>NUCLEOTIDE SEQUENCE [LARGE SCALE GENOMIC DNA]</scope>
    <source>
        <strain evidence="1 2">NK6</strain>
    </source>
</reference>
<evidence type="ECO:0000313" key="2">
    <source>
        <dbReference type="Proteomes" id="UP000063308"/>
    </source>
</evidence>
<proteinExistence type="predicted"/>
<dbReference type="RefSeq" id="WP_171901233.1">
    <property type="nucleotide sequence ID" value="NZ_CP126038.1"/>
</dbReference>
<evidence type="ECO:0000313" key="1">
    <source>
        <dbReference type="EMBL" id="BAR59223.1"/>
    </source>
</evidence>
<dbReference type="AlphaFoldDB" id="A0A0E4BSN7"/>
<sequence>MLIASLSLLRQPLHFVATKWLTLVRVAGDPYRPELHYMRGPGPKWHAKYQASRLNRAL</sequence>
<dbReference type="Proteomes" id="UP000063308">
    <property type="component" value="Chromosome"/>
</dbReference>
<name>A0A0E4BSN7_9BRAD</name>
<accession>A0A0E4BSN7</accession>
<dbReference type="EMBL" id="AP014685">
    <property type="protein sequence ID" value="BAR59223.1"/>
    <property type="molecule type" value="Genomic_DNA"/>
</dbReference>
<gene>
    <name evidence="1" type="ORF">NK6_6069</name>
</gene>
<protein>
    <submittedName>
        <fullName evidence="1">Uncharacterized protein</fullName>
    </submittedName>
</protein>